<dbReference type="Gene3D" id="3.40.190.80">
    <property type="match status" value="1"/>
</dbReference>
<evidence type="ECO:0000256" key="9">
    <source>
        <dbReference type="HAMAP-Rule" id="MF_02095"/>
    </source>
</evidence>
<feature type="binding site" evidence="10">
    <location>
        <position position="69"/>
    </location>
    <ligand>
        <name>Mg(2+)</name>
        <dbReference type="ChEBI" id="CHEBI:18420"/>
        <label>1</label>
        <note>catalytic</note>
    </ligand>
</feature>
<feature type="binding site" evidence="9">
    <location>
        <position position="229"/>
    </location>
    <ligand>
        <name>substrate</name>
    </ligand>
</feature>
<keyword evidence="5 9" id="KW-0479">Metal-binding</keyword>
<dbReference type="Gene3D" id="3.30.540.10">
    <property type="entry name" value="Fructose-1,6-Bisphosphatase, subunit A, domain 1"/>
    <property type="match status" value="1"/>
</dbReference>
<gene>
    <name evidence="9" type="primary">cysQ</name>
    <name evidence="11" type="ORF">BZG01_06075</name>
</gene>
<keyword evidence="3 9" id="KW-1003">Cell membrane</keyword>
<evidence type="ECO:0000256" key="5">
    <source>
        <dbReference type="ARBA" id="ARBA00022723"/>
    </source>
</evidence>
<comment type="function">
    <text evidence="9">Converts adenosine-3',5'-bisphosphate (PAP) to AMP.</text>
</comment>
<accession>A0A2N3ICB2</accession>
<name>A0A2N3ICB2_9BACT</name>
<organism evidence="11 12">
    <name type="scientific">Labilibaculum manganireducens</name>
    <dbReference type="NCBI Taxonomy" id="1940525"/>
    <lineage>
        <taxon>Bacteria</taxon>
        <taxon>Pseudomonadati</taxon>
        <taxon>Bacteroidota</taxon>
        <taxon>Bacteroidia</taxon>
        <taxon>Marinilabiliales</taxon>
        <taxon>Marinifilaceae</taxon>
        <taxon>Labilibaculum</taxon>
    </lineage>
</organism>
<dbReference type="InterPro" id="IPR020583">
    <property type="entry name" value="Inositol_monoP_metal-BS"/>
</dbReference>
<feature type="binding site" evidence="10">
    <location>
        <position position="92"/>
    </location>
    <ligand>
        <name>Mg(2+)</name>
        <dbReference type="ChEBI" id="CHEBI:18420"/>
        <label>1</label>
        <note>catalytic</note>
    </ligand>
</feature>
<evidence type="ECO:0000256" key="7">
    <source>
        <dbReference type="ARBA" id="ARBA00022842"/>
    </source>
</evidence>
<dbReference type="SUPFAM" id="SSF56655">
    <property type="entry name" value="Carbohydrate phosphatase"/>
    <property type="match status" value="1"/>
</dbReference>
<dbReference type="EC" id="3.1.3.7" evidence="9"/>
<feature type="binding site" evidence="9">
    <location>
        <position position="69"/>
    </location>
    <ligand>
        <name>Mg(2+)</name>
        <dbReference type="ChEBI" id="CHEBI:18420"/>
        <label>1</label>
    </ligand>
</feature>
<dbReference type="InterPro" id="IPR006240">
    <property type="entry name" value="CysQ"/>
</dbReference>
<dbReference type="GO" id="GO:0050427">
    <property type="term" value="P:3'-phosphoadenosine 5'-phosphosulfate metabolic process"/>
    <property type="evidence" value="ECO:0007669"/>
    <property type="project" value="TreeGrafter"/>
</dbReference>
<feature type="binding site" evidence="10">
    <location>
        <position position="89"/>
    </location>
    <ligand>
        <name>Mg(2+)</name>
        <dbReference type="ChEBI" id="CHEBI:18420"/>
        <label>1</label>
        <note>catalytic</note>
    </ligand>
</feature>
<sequence length="271" mass="30417">MNFSKRKELLFAAVTASLKAGKEILEVYNSKDFEIQIKSDNSPLTIADQRAHQAIVSILDELGLPVLSEEGEHLGFEIRKNWEYCWIVDPLDGTKEFIKRNDEFTVNIALIENGTSIAGVIYVPVYKQLYFSDKELGAFRMDDIVDWSGDLDSLVGHSIALPLSQDRKSVRVVGSRSHMNQETKDFISKLQEEHGNVELISKGSSLKLCMIAEGEADVYPRYAPTMEWDIAAGHAIVSASGGKVLHLNSGAEISYNKEDLLNPWFICKREY</sequence>
<dbReference type="HAMAP" id="MF_02095">
    <property type="entry name" value="CysQ"/>
    <property type="match status" value="1"/>
</dbReference>
<comment type="similarity">
    <text evidence="2 9">Belongs to the inositol monophosphatase superfamily. CysQ family.</text>
</comment>
<feature type="binding site" evidence="9">
    <location>
        <position position="91"/>
    </location>
    <ligand>
        <name>Mg(2+)</name>
        <dbReference type="ChEBI" id="CHEBI:18420"/>
        <label>1</label>
    </ligand>
</feature>
<keyword evidence="8 9" id="KW-0472">Membrane</keyword>
<feature type="binding site" evidence="10">
    <location>
        <position position="91"/>
    </location>
    <ligand>
        <name>Mg(2+)</name>
        <dbReference type="ChEBI" id="CHEBI:18420"/>
        <label>1</label>
        <note>catalytic</note>
    </ligand>
</feature>
<dbReference type="InterPro" id="IPR020550">
    <property type="entry name" value="Inositol_monophosphatase_CS"/>
</dbReference>
<dbReference type="PANTHER" id="PTHR43028">
    <property type="entry name" value="3'(2'),5'-BISPHOSPHATE NUCLEOTIDASE 1"/>
    <property type="match status" value="1"/>
</dbReference>
<evidence type="ECO:0000256" key="4">
    <source>
        <dbReference type="ARBA" id="ARBA00022519"/>
    </source>
</evidence>
<dbReference type="EMBL" id="MVDE01000006">
    <property type="protein sequence ID" value="PKQ67929.1"/>
    <property type="molecule type" value="Genomic_DNA"/>
</dbReference>
<dbReference type="InterPro" id="IPR000760">
    <property type="entry name" value="Inositol_monophosphatase-like"/>
</dbReference>
<dbReference type="AlphaFoldDB" id="A0A2N3ICB2"/>
<dbReference type="InterPro" id="IPR050725">
    <property type="entry name" value="CysQ/Inositol_MonoPase"/>
</dbReference>
<comment type="subcellular location">
    <subcellularLocation>
        <location evidence="9">Cell membrane</location>
        <topology evidence="9">Peripheral membrane protein</topology>
        <orientation evidence="9">Cytoplasmic side</orientation>
    </subcellularLocation>
</comment>
<dbReference type="GO" id="GO:0000287">
    <property type="term" value="F:magnesium ion binding"/>
    <property type="evidence" value="ECO:0007669"/>
    <property type="project" value="UniProtKB-UniRule"/>
</dbReference>
<keyword evidence="7 9" id="KW-0460">Magnesium</keyword>
<evidence type="ECO:0000313" key="11">
    <source>
        <dbReference type="EMBL" id="PKQ67929.1"/>
    </source>
</evidence>
<evidence type="ECO:0000256" key="3">
    <source>
        <dbReference type="ARBA" id="ARBA00022475"/>
    </source>
</evidence>
<feature type="binding site" evidence="9">
    <location>
        <begin position="91"/>
        <end position="94"/>
    </location>
    <ligand>
        <name>substrate</name>
    </ligand>
</feature>
<dbReference type="CDD" id="cd01638">
    <property type="entry name" value="CysQ"/>
    <property type="match status" value="1"/>
</dbReference>
<feature type="binding site" evidence="10">
    <location>
        <position position="229"/>
    </location>
    <ligand>
        <name>Mg(2+)</name>
        <dbReference type="ChEBI" id="CHEBI:18420"/>
        <label>1</label>
        <note>catalytic</note>
    </ligand>
</feature>
<comment type="cofactor">
    <cofactor evidence="9 10">
        <name>Mg(2+)</name>
        <dbReference type="ChEBI" id="CHEBI:18420"/>
    </cofactor>
</comment>
<keyword evidence="6 9" id="KW-0378">Hydrolase</keyword>
<dbReference type="NCBIfam" id="TIGR01331">
    <property type="entry name" value="bisphos_cysQ"/>
    <property type="match status" value="1"/>
</dbReference>
<dbReference type="GO" id="GO:0000103">
    <property type="term" value="P:sulfate assimilation"/>
    <property type="evidence" value="ECO:0007669"/>
    <property type="project" value="TreeGrafter"/>
</dbReference>
<keyword evidence="12" id="KW-1185">Reference proteome</keyword>
<feature type="binding site" evidence="9">
    <location>
        <position position="69"/>
    </location>
    <ligand>
        <name>substrate</name>
    </ligand>
</feature>
<comment type="catalytic activity">
    <reaction evidence="1 9">
        <text>adenosine 3',5'-bisphosphate + H2O = AMP + phosphate</text>
        <dbReference type="Rhea" id="RHEA:10040"/>
        <dbReference type="ChEBI" id="CHEBI:15377"/>
        <dbReference type="ChEBI" id="CHEBI:43474"/>
        <dbReference type="ChEBI" id="CHEBI:58343"/>
        <dbReference type="ChEBI" id="CHEBI:456215"/>
        <dbReference type="EC" id="3.1.3.7"/>
    </reaction>
</comment>
<feature type="binding site" evidence="9">
    <location>
        <position position="229"/>
    </location>
    <ligand>
        <name>Mg(2+)</name>
        <dbReference type="ChEBI" id="CHEBI:18420"/>
        <label>2</label>
    </ligand>
</feature>
<dbReference type="GO" id="GO:0046854">
    <property type="term" value="P:phosphatidylinositol phosphate biosynthetic process"/>
    <property type="evidence" value="ECO:0007669"/>
    <property type="project" value="InterPro"/>
</dbReference>
<keyword evidence="4" id="KW-0997">Cell inner membrane</keyword>
<dbReference type="PROSITE" id="PS00630">
    <property type="entry name" value="IMP_2"/>
    <property type="match status" value="1"/>
</dbReference>
<dbReference type="FunFam" id="3.40.190.80:FF:000005">
    <property type="entry name" value="3'(2'),5'-bisphosphate nucleotidase CysQ"/>
    <property type="match status" value="1"/>
</dbReference>
<comment type="caution">
    <text evidence="11">The sequence shown here is derived from an EMBL/GenBank/DDBJ whole genome shotgun (WGS) entry which is preliminary data.</text>
</comment>
<dbReference type="Proteomes" id="UP000233618">
    <property type="component" value="Unassembled WGS sequence"/>
</dbReference>
<feature type="binding site" evidence="9">
    <location>
        <position position="92"/>
    </location>
    <ligand>
        <name>Mg(2+)</name>
        <dbReference type="ChEBI" id="CHEBI:18420"/>
        <label>2</label>
    </ligand>
</feature>
<proteinExistence type="inferred from homology"/>
<evidence type="ECO:0000256" key="6">
    <source>
        <dbReference type="ARBA" id="ARBA00022801"/>
    </source>
</evidence>
<evidence type="ECO:0000313" key="12">
    <source>
        <dbReference type="Proteomes" id="UP000233618"/>
    </source>
</evidence>
<dbReference type="PROSITE" id="PS00629">
    <property type="entry name" value="IMP_1"/>
    <property type="match status" value="1"/>
</dbReference>
<evidence type="ECO:0000256" key="10">
    <source>
        <dbReference type="PIRSR" id="PIRSR600760-2"/>
    </source>
</evidence>
<dbReference type="GO" id="GO:0005886">
    <property type="term" value="C:plasma membrane"/>
    <property type="evidence" value="ECO:0007669"/>
    <property type="project" value="UniProtKB-SubCell"/>
</dbReference>
<dbReference type="RefSeq" id="WP_101308940.1">
    <property type="nucleotide sequence ID" value="NZ_MVDE01000006.1"/>
</dbReference>
<feature type="binding site" evidence="9">
    <location>
        <position position="89"/>
    </location>
    <ligand>
        <name>Mg(2+)</name>
        <dbReference type="ChEBI" id="CHEBI:18420"/>
        <label>1</label>
    </ligand>
</feature>
<dbReference type="GO" id="GO:0008441">
    <property type="term" value="F:3'(2'),5'-bisphosphate nucleotidase activity"/>
    <property type="evidence" value="ECO:0007669"/>
    <property type="project" value="UniProtKB-UniRule"/>
</dbReference>
<feature type="binding site" evidence="9">
    <location>
        <position position="89"/>
    </location>
    <ligand>
        <name>Mg(2+)</name>
        <dbReference type="ChEBI" id="CHEBI:18420"/>
        <label>2</label>
    </ligand>
</feature>
<evidence type="ECO:0000256" key="2">
    <source>
        <dbReference type="ARBA" id="ARBA00005289"/>
    </source>
</evidence>
<protein>
    <recommendedName>
        <fullName evidence="9">3'(2'),5'-bisphosphate nucleotidase CysQ</fullName>
        <ecNumber evidence="9">3.1.3.7</ecNumber>
    </recommendedName>
    <alternativeName>
        <fullName evidence="9">3'(2'),5-bisphosphonucleoside 3'(2')-phosphohydrolase</fullName>
    </alternativeName>
    <alternativeName>
        <fullName evidence="9">3'-phosphoadenosine 5'-phosphate phosphatase</fullName>
        <shortName evidence="9">PAP phosphatase</shortName>
    </alternativeName>
</protein>
<dbReference type="PANTHER" id="PTHR43028:SF5">
    <property type="entry name" value="3'(2'),5'-BISPHOSPHATE NUCLEOTIDASE 1"/>
    <property type="match status" value="1"/>
</dbReference>
<reference evidence="11 12" key="1">
    <citation type="journal article" date="2017" name="Front. Microbiol.">
        <title>Labilibaculum manganireducens gen. nov., sp. nov. and Labilibaculum filiforme sp. nov., Novel Bacteroidetes Isolated from Subsurface Sediments of the Baltic Sea.</title>
        <authorList>
            <person name="Vandieken V."/>
            <person name="Marshall I.P."/>
            <person name="Niemann H."/>
            <person name="Engelen B."/>
            <person name="Cypionka H."/>
        </authorList>
    </citation>
    <scope>NUCLEOTIDE SEQUENCE [LARGE SCALE GENOMIC DNA]</scope>
    <source>
        <strain evidence="11 12">59.10-2M</strain>
    </source>
</reference>
<dbReference type="Pfam" id="PF00459">
    <property type="entry name" value="Inositol_P"/>
    <property type="match status" value="1"/>
</dbReference>
<evidence type="ECO:0000256" key="1">
    <source>
        <dbReference type="ARBA" id="ARBA00001625"/>
    </source>
</evidence>
<evidence type="ECO:0000256" key="8">
    <source>
        <dbReference type="ARBA" id="ARBA00023136"/>
    </source>
</evidence>